<protein>
    <recommendedName>
        <fullName evidence="4">DUF4760 domain-containing protein</fullName>
    </recommendedName>
</protein>
<feature type="transmembrane region" description="Helical" evidence="1">
    <location>
        <begin position="6"/>
        <end position="26"/>
    </location>
</feature>
<name>A0ABP3H460_9ALTE</name>
<evidence type="ECO:0008006" key="4">
    <source>
        <dbReference type="Google" id="ProtNLM"/>
    </source>
</evidence>
<sequence length="190" mass="21016">MDRTVITISILILLSAIISAVGVQFGDQIEASVPGGKATGLVAGVAILVGLFVAAYKSVLNVEKNVLDKEGLKYILELHFGSVSHQLMHVINDFIVEMESSSDSLNSDVFVINCKRVIDNSRNKLSLFTAPGISNIPQYLDELLSHELLEEHIKKGLEIIQRSESAENRKKLAYQLIQSIQSDLWKKLKK</sequence>
<evidence type="ECO:0000313" key="3">
    <source>
        <dbReference type="Proteomes" id="UP001501757"/>
    </source>
</evidence>
<dbReference type="Proteomes" id="UP001501757">
    <property type="component" value="Unassembled WGS sequence"/>
</dbReference>
<comment type="caution">
    <text evidence="2">The sequence shown here is derived from an EMBL/GenBank/DDBJ whole genome shotgun (WGS) entry which is preliminary data.</text>
</comment>
<gene>
    <name evidence="2" type="ORF">GCM10009092_24900</name>
</gene>
<proteinExistence type="predicted"/>
<keyword evidence="1" id="KW-0472">Membrane</keyword>
<keyword evidence="1" id="KW-0812">Transmembrane</keyword>
<keyword evidence="1" id="KW-1133">Transmembrane helix</keyword>
<organism evidence="2 3">
    <name type="scientific">Bowmanella denitrificans</name>
    <dbReference type="NCBI Taxonomy" id="366582"/>
    <lineage>
        <taxon>Bacteria</taxon>
        <taxon>Pseudomonadati</taxon>
        <taxon>Pseudomonadota</taxon>
        <taxon>Gammaproteobacteria</taxon>
        <taxon>Alteromonadales</taxon>
        <taxon>Alteromonadaceae</taxon>
        <taxon>Bowmanella</taxon>
    </lineage>
</organism>
<evidence type="ECO:0000256" key="1">
    <source>
        <dbReference type="SAM" id="Phobius"/>
    </source>
</evidence>
<feature type="transmembrane region" description="Helical" evidence="1">
    <location>
        <begin position="38"/>
        <end position="56"/>
    </location>
</feature>
<reference evidence="3" key="1">
    <citation type="journal article" date="2019" name="Int. J. Syst. Evol. Microbiol.">
        <title>The Global Catalogue of Microorganisms (GCM) 10K type strain sequencing project: providing services to taxonomists for standard genome sequencing and annotation.</title>
        <authorList>
            <consortium name="The Broad Institute Genomics Platform"/>
            <consortium name="The Broad Institute Genome Sequencing Center for Infectious Disease"/>
            <person name="Wu L."/>
            <person name="Ma J."/>
        </authorList>
    </citation>
    <scope>NUCLEOTIDE SEQUENCE [LARGE SCALE GENOMIC DNA]</scope>
    <source>
        <strain evidence="3">JCM 13378</strain>
    </source>
</reference>
<accession>A0ABP3H460</accession>
<dbReference type="RefSeq" id="WP_343845270.1">
    <property type="nucleotide sequence ID" value="NZ_BAAAEI010000014.1"/>
</dbReference>
<keyword evidence="3" id="KW-1185">Reference proteome</keyword>
<dbReference type="EMBL" id="BAAAEI010000014">
    <property type="protein sequence ID" value="GAA0359714.1"/>
    <property type="molecule type" value="Genomic_DNA"/>
</dbReference>
<evidence type="ECO:0000313" key="2">
    <source>
        <dbReference type="EMBL" id="GAA0359714.1"/>
    </source>
</evidence>